<keyword evidence="7" id="KW-0472">Membrane</keyword>
<protein>
    <recommendedName>
        <fullName evidence="8">Cytochrome b5 heme-binding domain-containing protein</fullName>
    </recommendedName>
</protein>
<keyword evidence="7" id="KW-0812">Transmembrane</keyword>
<organism evidence="9 10">
    <name type="scientific">Lomentospora prolificans</name>
    <dbReference type="NCBI Taxonomy" id="41688"/>
    <lineage>
        <taxon>Eukaryota</taxon>
        <taxon>Fungi</taxon>
        <taxon>Dikarya</taxon>
        <taxon>Ascomycota</taxon>
        <taxon>Pezizomycotina</taxon>
        <taxon>Sordariomycetes</taxon>
        <taxon>Hypocreomycetidae</taxon>
        <taxon>Microascales</taxon>
        <taxon>Microascaceae</taxon>
        <taxon>Lomentospora</taxon>
    </lineage>
</organism>
<accession>A0A2N3N2W3</accession>
<gene>
    <name evidence="9" type="ORF">jhhlp_006828</name>
</gene>
<comment type="similarity">
    <text evidence="6">Belongs to the cytochrome b5 family. MAPR subfamily.</text>
</comment>
<sequence>MEYTQQRMAQEAAKHVETSIRSTSLLTPLNTILLGLVVYVGYQLFKTTPPPSLPKADPPTVFRTFTPRTLLENNGADGKPIYLAIRGRVFDVSRKPHFYGPGGPYENFAGRDATRGLAKGSFDKEMLTEDLDGPLDKLEGLGPDDMETLAGWEESFSGNYPVIGRLVSVEEFNALQKD</sequence>
<dbReference type="FunCoup" id="A0A2N3N2W3">
    <property type="interactions" value="804"/>
</dbReference>
<keyword evidence="5" id="KW-0408">Iron</keyword>
<dbReference type="GO" id="GO:0016020">
    <property type="term" value="C:membrane"/>
    <property type="evidence" value="ECO:0007669"/>
    <property type="project" value="TreeGrafter"/>
</dbReference>
<keyword evidence="10" id="KW-1185">Reference proteome</keyword>
<dbReference type="InterPro" id="IPR001199">
    <property type="entry name" value="Cyt_B5-like_heme/steroid-bd"/>
</dbReference>
<evidence type="ECO:0000256" key="5">
    <source>
        <dbReference type="ARBA" id="ARBA00023004"/>
    </source>
</evidence>
<dbReference type="GO" id="GO:0046872">
    <property type="term" value="F:metal ion binding"/>
    <property type="evidence" value="ECO:0007669"/>
    <property type="project" value="UniProtKB-KW"/>
</dbReference>
<evidence type="ECO:0000256" key="2">
    <source>
        <dbReference type="ARBA" id="ARBA00022617"/>
    </source>
</evidence>
<keyword evidence="7" id="KW-1133">Transmembrane helix</keyword>
<dbReference type="FunFam" id="3.10.120.10:FF:000003">
    <property type="entry name" value="membrane-associated progesterone receptor component 1"/>
    <property type="match status" value="1"/>
</dbReference>
<dbReference type="GO" id="GO:0005783">
    <property type="term" value="C:endoplasmic reticulum"/>
    <property type="evidence" value="ECO:0007669"/>
    <property type="project" value="UniProtKB-SubCell"/>
</dbReference>
<evidence type="ECO:0000313" key="9">
    <source>
        <dbReference type="EMBL" id="PKS06754.1"/>
    </source>
</evidence>
<comment type="subcellular location">
    <subcellularLocation>
        <location evidence="1">Endoplasmic reticulum</location>
    </subcellularLocation>
</comment>
<evidence type="ECO:0000256" key="1">
    <source>
        <dbReference type="ARBA" id="ARBA00004240"/>
    </source>
</evidence>
<dbReference type="Gene3D" id="3.10.120.10">
    <property type="entry name" value="Cytochrome b5-like heme/steroid binding domain"/>
    <property type="match status" value="1"/>
</dbReference>
<dbReference type="InParanoid" id="A0A2N3N2W3"/>
<evidence type="ECO:0000256" key="4">
    <source>
        <dbReference type="ARBA" id="ARBA00022824"/>
    </source>
</evidence>
<dbReference type="AlphaFoldDB" id="A0A2N3N2W3"/>
<dbReference type="VEuPathDB" id="FungiDB:jhhlp_006828"/>
<dbReference type="SMART" id="SM01117">
    <property type="entry name" value="Cyt-b5"/>
    <property type="match status" value="1"/>
</dbReference>
<dbReference type="STRING" id="41688.A0A2N3N2W3"/>
<dbReference type="EMBL" id="NLAX01001033">
    <property type="protein sequence ID" value="PKS06754.1"/>
    <property type="molecule type" value="Genomic_DNA"/>
</dbReference>
<dbReference type="InterPro" id="IPR036400">
    <property type="entry name" value="Cyt_B5-like_heme/steroid_sf"/>
</dbReference>
<dbReference type="PANTHER" id="PTHR10281">
    <property type="entry name" value="MEMBRANE-ASSOCIATED PROGESTERONE RECEPTOR COMPONENT-RELATED"/>
    <property type="match status" value="1"/>
</dbReference>
<comment type="caution">
    <text evidence="9">The sequence shown here is derived from an EMBL/GenBank/DDBJ whole genome shotgun (WGS) entry which is preliminary data.</text>
</comment>
<evidence type="ECO:0000256" key="3">
    <source>
        <dbReference type="ARBA" id="ARBA00022723"/>
    </source>
</evidence>
<evidence type="ECO:0000313" key="10">
    <source>
        <dbReference type="Proteomes" id="UP000233524"/>
    </source>
</evidence>
<keyword evidence="3" id="KW-0479">Metal-binding</keyword>
<evidence type="ECO:0000256" key="7">
    <source>
        <dbReference type="SAM" id="Phobius"/>
    </source>
</evidence>
<dbReference type="Proteomes" id="UP000233524">
    <property type="component" value="Unassembled WGS sequence"/>
</dbReference>
<feature type="transmembrane region" description="Helical" evidence="7">
    <location>
        <begin position="25"/>
        <end position="45"/>
    </location>
</feature>
<dbReference type="PANTHER" id="PTHR10281:SF72">
    <property type="entry name" value="NEUDESIN"/>
    <property type="match status" value="1"/>
</dbReference>
<evidence type="ECO:0000256" key="6">
    <source>
        <dbReference type="ARBA" id="ARBA00038357"/>
    </source>
</evidence>
<evidence type="ECO:0000259" key="8">
    <source>
        <dbReference type="SMART" id="SM01117"/>
    </source>
</evidence>
<dbReference type="GO" id="GO:0020037">
    <property type="term" value="F:heme binding"/>
    <property type="evidence" value="ECO:0007669"/>
    <property type="project" value="UniProtKB-ARBA"/>
</dbReference>
<dbReference type="OrthoDB" id="547796at2759"/>
<proteinExistence type="inferred from homology"/>
<reference evidence="9 10" key="1">
    <citation type="journal article" date="2017" name="G3 (Bethesda)">
        <title>First Draft Genome Sequence of the Pathogenic Fungus Lomentospora prolificans (Formerly Scedosporium prolificans).</title>
        <authorList>
            <person name="Luo R."/>
            <person name="Zimin A."/>
            <person name="Workman R."/>
            <person name="Fan Y."/>
            <person name="Pertea G."/>
            <person name="Grossman N."/>
            <person name="Wear M.P."/>
            <person name="Jia B."/>
            <person name="Miller H."/>
            <person name="Casadevall A."/>
            <person name="Timp W."/>
            <person name="Zhang S.X."/>
            <person name="Salzberg S.L."/>
        </authorList>
    </citation>
    <scope>NUCLEOTIDE SEQUENCE [LARGE SCALE GENOMIC DNA]</scope>
    <source>
        <strain evidence="9 10">JHH-5317</strain>
    </source>
</reference>
<dbReference type="Pfam" id="PF00173">
    <property type="entry name" value="Cyt-b5"/>
    <property type="match status" value="1"/>
</dbReference>
<name>A0A2N3N2W3_9PEZI</name>
<keyword evidence="4" id="KW-0256">Endoplasmic reticulum</keyword>
<dbReference type="SUPFAM" id="SSF55856">
    <property type="entry name" value="Cytochrome b5-like heme/steroid binding domain"/>
    <property type="match status" value="1"/>
</dbReference>
<keyword evidence="2" id="KW-0349">Heme</keyword>
<dbReference type="InterPro" id="IPR050577">
    <property type="entry name" value="MAPR/NEUFC/NENF-like"/>
</dbReference>
<feature type="domain" description="Cytochrome b5 heme-binding" evidence="8">
    <location>
        <begin position="65"/>
        <end position="167"/>
    </location>
</feature>